<dbReference type="InterPro" id="IPR045190">
    <property type="entry name" value="MCCB/AccD1-like"/>
</dbReference>
<evidence type="ECO:0000313" key="4">
    <source>
        <dbReference type="Proteomes" id="UP000288812"/>
    </source>
</evidence>
<sequence>MGQYSMNSYFKNMGTIGGPLKAADAENTELVRQVEQEIYEHIVAAQSAGRSDESLNESGQWTALQRIAELVDEGTWCPLNSLFNPEENDNGSTGIVKGLGRINGKWAVVVASDNKKLAGAWVPGQAENLIRASDTAKRLRIPLVYVLNCSGVKFDVQEKVYPNRRGGGTPFFRNAELNQLGVPVIVGIYGTNPAGGGYHSISPTILVAHKDANMAVGGAGILGGMNPKGYIDEEGANQIADATMNAKKTTPPGSVSVHFAETGFFREVYVEEDGMIEGIKKYIDMLPAYDLDFFRVDDPKYPAYDPNDLYSLVPMNPKRTYNIYEVMARLFDGSEFMEYKNGYGPEMVTGLAKVNGLLVGVVANVQGFLMNYPEYIEKGIGIGGKLYRQGLIKMNEFVTLCARDKLPIIWIQDTSGIDVGDDAERAELLGLGQSLIYSIQQSDLPQLEITLRKGTAAAHYVLGGPQGNDTNAFSLGTAATEINVMNGETASVAMYSRRLAKDKKAGKDLQPTIDKMNKLIEAYVEKSRPLYCAQAGLVDEVVNMNLLRNYILAFTESVYQNPEKICPVHQMLLPRIIRDFDNIYKK</sequence>
<dbReference type="AlphaFoldDB" id="A0A437S6N3"/>
<dbReference type="InterPro" id="IPR011763">
    <property type="entry name" value="COA_CT_C"/>
</dbReference>
<dbReference type="InterPro" id="IPR029045">
    <property type="entry name" value="ClpP/crotonase-like_dom_sf"/>
</dbReference>
<dbReference type="Gene3D" id="1.20.5.680">
    <property type="entry name" value="Single Helix bin"/>
    <property type="match status" value="1"/>
</dbReference>
<dbReference type="PROSITE" id="PS50980">
    <property type="entry name" value="COA_CT_NTER"/>
    <property type="match status" value="1"/>
</dbReference>
<dbReference type="PROSITE" id="PS50989">
    <property type="entry name" value="COA_CT_CTER"/>
    <property type="match status" value="1"/>
</dbReference>
<dbReference type="PANTHER" id="PTHR22855">
    <property type="entry name" value="ACETYL, PROPIONYL, PYRUVATE, AND GLUTACONYL CARBOXYLASE-RELATED"/>
    <property type="match status" value="1"/>
</dbReference>
<protein>
    <submittedName>
        <fullName evidence="3">Glutaconyl-CoA decarboxylase subunit alpha</fullName>
    </submittedName>
</protein>
<dbReference type="PANTHER" id="PTHR22855:SF13">
    <property type="entry name" value="METHYLCROTONOYL-COA CARBOXYLASE BETA CHAIN, MITOCHONDRIAL"/>
    <property type="match status" value="1"/>
</dbReference>
<organism evidence="3 4">
    <name type="scientific">Anaerosphaera multitolerans</name>
    <dbReference type="NCBI Taxonomy" id="2487351"/>
    <lineage>
        <taxon>Bacteria</taxon>
        <taxon>Bacillati</taxon>
        <taxon>Bacillota</taxon>
        <taxon>Tissierellia</taxon>
        <taxon>Tissierellales</taxon>
        <taxon>Peptoniphilaceae</taxon>
        <taxon>Anaerosphaera</taxon>
    </lineage>
</organism>
<dbReference type="RefSeq" id="WP_127724542.1">
    <property type="nucleotide sequence ID" value="NZ_RLIH01000007.1"/>
</dbReference>
<feature type="domain" description="CoA carboxyltransferase N-terminal" evidence="1">
    <location>
        <begin position="31"/>
        <end position="298"/>
    </location>
</feature>
<gene>
    <name evidence="3" type="ORF">EF514_06125</name>
</gene>
<evidence type="ECO:0000313" key="3">
    <source>
        <dbReference type="EMBL" id="RVU54676.1"/>
    </source>
</evidence>
<feature type="domain" description="CoA carboxyltransferase C-terminal" evidence="2">
    <location>
        <begin position="295"/>
        <end position="564"/>
    </location>
</feature>
<accession>A0A437S6N3</accession>
<dbReference type="SUPFAM" id="SSF52096">
    <property type="entry name" value="ClpP/crotonase"/>
    <property type="match status" value="2"/>
</dbReference>
<evidence type="ECO:0000259" key="1">
    <source>
        <dbReference type="PROSITE" id="PS50980"/>
    </source>
</evidence>
<keyword evidence="4" id="KW-1185">Reference proteome</keyword>
<evidence type="ECO:0000259" key="2">
    <source>
        <dbReference type="PROSITE" id="PS50989"/>
    </source>
</evidence>
<dbReference type="InterPro" id="IPR034733">
    <property type="entry name" value="AcCoA_carboxyl_beta"/>
</dbReference>
<dbReference type="GO" id="GO:0004485">
    <property type="term" value="F:methylcrotonoyl-CoA carboxylase activity"/>
    <property type="evidence" value="ECO:0007669"/>
    <property type="project" value="TreeGrafter"/>
</dbReference>
<reference evidence="3 4" key="1">
    <citation type="submission" date="2018-11" db="EMBL/GenBank/DDBJ databases">
        <title>Genome sequencing and assembly of Anaerosphaera sp. nov., GS7-6-2.</title>
        <authorList>
            <person name="Rettenmaier R."/>
            <person name="Liebl W."/>
            <person name="Zverlov V."/>
        </authorList>
    </citation>
    <scope>NUCLEOTIDE SEQUENCE [LARGE SCALE GENOMIC DNA]</scope>
    <source>
        <strain evidence="3 4">GS7-6-2</strain>
    </source>
</reference>
<name>A0A437S6N3_9FIRM</name>
<dbReference type="InterPro" id="IPR011762">
    <property type="entry name" value="COA_CT_N"/>
</dbReference>
<dbReference type="Proteomes" id="UP000288812">
    <property type="component" value="Unassembled WGS sequence"/>
</dbReference>
<dbReference type="GO" id="GO:1905202">
    <property type="term" value="C:methylcrotonoyl-CoA carboxylase complex"/>
    <property type="evidence" value="ECO:0007669"/>
    <property type="project" value="TreeGrafter"/>
</dbReference>
<comment type="caution">
    <text evidence="3">The sequence shown here is derived from an EMBL/GenBank/DDBJ whole genome shotgun (WGS) entry which is preliminary data.</text>
</comment>
<proteinExistence type="predicted"/>
<dbReference type="OrthoDB" id="9803706at2"/>
<dbReference type="GO" id="GO:0006552">
    <property type="term" value="P:L-leucine catabolic process"/>
    <property type="evidence" value="ECO:0007669"/>
    <property type="project" value="TreeGrafter"/>
</dbReference>
<dbReference type="Gene3D" id="3.90.226.10">
    <property type="entry name" value="2-enoyl-CoA Hydratase, Chain A, domain 1"/>
    <property type="match status" value="2"/>
</dbReference>
<dbReference type="Pfam" id="PF01039">
    <property type="entry name" value="Carboxyl_trans"/>
    <property type="match status" value="1"/>
</dbReference>
<dbReference type="EMBL" id="RLIH01000007">
    <property type="protein sequence ID" value="RVU54676.1"/>
    <property type="molecule type" value="Genomic_DNA"/>
</dbReference>